<protein>
    <recommendedName>
        <fullName evidence="4">Ig-like domain-containing protein</fullName>
    </recommendedName>
</protein>
<feature type="signal peptide" evidence="1">
    <location>
        <begin position="1"/>
        <end position="21"/>
    </location>
</feature>
<dbReference type="Proteomes" id="UP000654345">
    <property type="component" value="Unassembled WGS sequence"/>
</dbReference>
<name>A0ABQ3V2V1_9CHLR</name>
<gene>
    <name evidence="2" type="ORF">KSB_79790</name>
</gene>
<keyword evidence="3" id="KW-1185">Reference proteome</keyword>
<evidence type="ECO:0008006" key="4">
    <source>
        <dbReference type="Google" id="ProtNLM"/>
    </source>
</evidence>
<evidence type="ECO:0000313" key="3">
    <source>
        <dbReference type="Proteomes" id="UP000654345"/>
    </source>
</evidence>
<accession>A0ABQ3V2V1</accession>
<keyword evidence="1" id="KW-0732">Signal</keyword>
<dbReference type="EMBL" id="BNJG01000003">
    <property type="protein sequence ID" value="GHO59504.1"/>
    <property type="molecule type" value="Genomic_DNA"/>
</dbReference>
<evidence type="ECO:0000256" key="1">
    <source>
        <dbReference type="SAM" id="SignalP"/>
    </source>
</evidence>
<evidence type="ECO:0000313" key="2">
    <source>
        <dbReference type="EMBL" id="GHO59504.1"/>
    </source>
</evidence>
<organism evidence="2 3">
    <name type="scientific">Ktedonobacter robiniae</name>
    <dbReference type="NCBI Taxonomy" id="2778365"/>
    <lineage>
        <taxon>Bacteria</taxon>
        <taxon>Bacillati</taxon>
        <taxon>Chloroflexota</taxon>
        <taxon>Ktedonobacteria</taxon>
        <taxon>Ktedonobacterales</taxon>
        <taxon>Ktedonobacteraceae</taxon>
        <taxon>Ktedonobacter</taxon>
    </lineage>
</organism>
<feature type="chain" id="PRO_5045787515" description="Ig-like domain-containing protein" evidence="1">
    <location>
        <begin position="22"/>
        <end position="152"/>
    </location>
</feature>
<reference evidence="2 3" key="1">
    <citation type="journal article" date="2021" name="Int. J. Syst. Evol. Microbiol.">
        <title>Reticulibacter mediterranei gen. nov., sp. nov., within the new family Reticulibacteraceae fam. nov., and Ktedonospora formicarum gen. nov., sp. nov., Ktedonobacter robiniae sp. nov., Dictyobacter formicarum sp. nov. and Dictyobacter arantiisoli sp. nov., belonging to the class Ktedonobacteria.</title>
        <authorList>
            <person name="Yabe S."/>
            <person name="Zheng Y."/>
            <person name="Wang C.M."/>
            <person name="Sakai Y."/>
            <person name="Abe K."/>
            <person name="Yokota A."/>
            <person name="Donadio S."/>
            <person name="Cavaletti L."/>
            <person name="Monciardini P."/>
        </authorList>
    </citation>
    <scope>NUCLEOTIDE SEQUENCE [LARGE SCALE GENOMIC DNA]</scope>
    <source>
        <strain evidence="2 3">SOSP1-30</strain>
    </source>
</reference>
<comment type="caution">
    <text evidence="2">The sequence shown here is derived from an EMBL/GenBank/DDBJ whole genome shotgun (WGS) entry which is preliminary data.</text>
</comment>
<proteinExistence type="predicted"/>
<dbReference type="RefSeq" id="WP_201375684.1">
    <property type="nucleotide sequence ID" value="NZ_BNJG01000003.1"/>
</dbReference>
<sequence>MLRMLSWHKALVVLIVSMALALGTTRAVQAHSLSPHHLQVSPAICQVSARAPALGQTQQVTSASSIQCARAVTSLQVNSRLEVNVGGSWYKLSESNTSGPSYAKSLSAAASVACSQGQTLTFRSVASGSYQDSTDWHQVPENASSEVALKCA</sequence>